<organism evidence="9 10">
    <name type="scientific">Micropruina glycogenica</name>
    <dbReference type="NCBI Taxonomy" id="75385"/>
    <lineage>
        <taxon>Bacteria</taxon>
        <taxon>Bacillati</taxon>
        <taxon>Actinomycetota</taxon>
        <taxon>Actinomycetes</taxon>
        <taxon>Propionibacteriales</taxon>
        <taxon>Nocardioidaceae</taxon>
        <taxon>Micropruina</taxon>
    </lineage>
</organism>
<dbReference type="EMBL" id="LT985188">
    <property type="protein sequence ID" value="SPD87590.1"/>
    <property type="molecule type" value="Genomic_DNA"/>
</dbReference>
<feature type="domain" description="Aminotransferase class I/classII large" evidence="8">
    <location>
        <begin position="44"/>
        <end position="327"/>
    </location>
</feature>
<dbReference type="HAMAP" id="MF_01513">
    <property type="entry name" value="Phe_aminotrans_2"/>
    <property type="match status" value="1"/>
</dbReference>
<feature type="compositionally biased region" description="Basic and acidic residues" evidence="7">
    <location>
        <begin position="1"/>
        <end position="11"/>
    </location>
</feature>
<keyword evidence="10" id="KW-1185">Reference proteome</keyword>
<name>A0A2N9JHN4_9ACTN</name>
<sequence length="371" mass="38597">MQMFEGSHDPHMSTAPSTPRLRSAVTSLAPYVAGRRATSAGIAPLASNESHFPPLPSVLAQVAASAGRINRYPDSAAVELRERIAAHVGVTADEVAVGPGSVGVLQQIIESVCDAGDEVVFAWRSFEAYPLLVTLAGATPVPVPLTADEGHDLPAMVAAITDRTRLVLLCTPNNPTGVTIAGADLDRFLAAVPSDVLVVIDEAYLEYATGERLDAIARYRTHPNVCVLRTFSKAYGLAGLRVGYGIATPAVAAALRRTGVPFGVSSIAQAAAIASLDAADELAGRVAAVAAERDRVTLALRALGYAVPRSQANFVWLRTTDAGREQLLSAFDAADILVRGYAGDGVRVTIADAASNDRVIRVLAGLAQAAA</sequence>
<dbReference type="NCBIfam" id="TIGR01141">
    <property type="entry name" value="hisC"/>
    <property type="match status" value="1"/>
</dbReference>
<dbReference type="PROSITE" id="PS00599">
    <property type="entry name" value="AA_TRANSFER_CLASS_2"/>
    <property type="match status" value="1"/>
</dbReference>
<dbReference type="Pfam" id="PF00155">
    <property type="entry name" value="Aminotran_1_2"/>
    <property type="match status" value="1"/>
</dbReference>
<evidence type="ECO:0000256" key="7">
    <source>
        <dbReference type="SAM" id="MobiDB-lite"/>
    </source>
</evidence>
<comment type="cofactor">
    <cofactor evidence="1 6">
        <name>pyridoxal 5'-phosphate</name>
        <dbReference type="ChEBI" id="CHEBI:597326"/>
    </cofactor>
</comment>
<dbReference type="InterPro" id="IPR050106">
    <property type="entry name" value="HistidinolP_aminotransfase"/>
</dbReference>
<dbReference type="InterPro" id="IPR005861">
    <property type="entry name" value="HisP_aminotrans"/>
</dbReference>
<dbReference type="Proteomes" id="UP000238164">
    <property type="component" value="Chromosome 1"/>
</dbReference>
<keyword evidence="4 6" id="KW-0808">Transferase</keyword>
<feature type="region of interest" description="Disordered" evidence="7">
    <location>
        <begin position="1"/>
        <end position="20"/>
    </location>
</feature>
<evidence type="ECO:0000259" key="8">
    <source>
        <dbReference type="Pfam" id="PF00155"/>
    </source>
</evidence>
<dbReference type="Gene3D" id="3.90.1150.10">
    <property type="entry name" value="Aspartate Aminotransferase, domain 1"/>
    <property type="match status" value="1"/>
</dbReference>
<dbReference type="PANTHER" id="PTHR43643:SF3">
    <property type="entry name" value="HISTIDINOL-PHOSPHATE AMINOTRANSFERASE"/>
    <property type="match status" value="1"/>
</dbReference>
<dbReference type="GO" id="GO:0004400">
    <property type="term" value="F:histidinol-phosphate transaminase activity"/>
    <property type="evidence" value="ECO:0007669"/>
    <property type="project" value="InterPro"/>
</dbReference>
<evidence type="ECO:0000313" key="10">
    <source>
        <dbReference type="Proteomes" id="UP000238164"/>
    </source>
</evidence>
<dbReference type="KEGG" id="mgg:MPLG2_2560"/>
<dbReference type="InterPro" id="IPR015421">
    <property type="entry name" value="PyrdxlP-dep_Trfase_major"/>
</dbReference>
<dbReference type="GO" id="GO:0008793">
    <property type="term" value="F:aromatic-amino-acid transaminase activity"/>
    <property type="evidence" value="ECO:0007669"/>
    <property type="project" value="UniProtKB-UniRule"/>
</dbReference>
<dbReference type="InterPro" id="IPR024892">
    <property type="entry name" value="ArAT"/>
</dbReference>
<dbReference type="AlphaFoldDB" id="A0A2N9JHN4"/>
<dbReference type="InterPro" id="IPR015422">
    <property type="entry name" value="PyrdxlP-dep_Trfase_small"/>
</dbReference>
<dbReference type="InterPro" id="IPR004839">
    <property type="entry name" value="Aminotransferase_I/II_large"/>
</dbReference>
<dbReference type="SUPFAM" id="SSF53383">
    <property type="entry name" value="PLP-dependent transferases"/>
    <property type="match status" value="1"/>
</dbReference>
<comment type="subunit">
    <text evidence="2 6">Homodimer.</text>
</comment>
<dbReference type="GO" id="GO:0030170">
    <property type="term" value="F:pyridoxal phosphate binding"/>
    <property type="evidence" value="ECO:0007669"/>
    <property type="project" value="UniProtKB-UniRule"/>
</dbReference>
<dbReference type="HAMAP" id="MF_01023">
    <property type="entry name" value="HisC_aminotrans_2"/>
    <property type="match status" value="1"/>
</dbReference>
<accession>A0A2N9JHN4</accession>
<evidence type="ECO:0000256" key="6">
    <source>
        <dbReference type="HAMAP-Rule" id="MF_01513"/>
    </source>
</evidence>
<dbReference type="NCBIfam" id="NF002878">
    <property type="entry name" value="PRK03321.1"/>
    <property type="match status" value="1"/>
</dbReference>
<reference evidence="9 10" key="1">
    <citation type="submission" date="2018-02" db="EMBL/GenBank/DDBJ databases">
        <authorList>
            <person name="Cohen D.B."/>
            <person name="Kent A.D."/>
        </authorList>
    </citation>
    <scope>NUCLEOTIDE SEQUENCE [LARGE SCALE GENOMIC DNA]</scope>
    <source>
        <strain evidence="9">1</strain>
    </source>
</reference>
<gene>
    <name evidence="6 9" type="primary">pat</name>
    <name evidence="9" type="ORF">MPLG2_2560</name>
</gene>
<keyword evidence="3 6" id="KW-0032">Aminotransferase</keyword>
<dbReference type="EC" id="2.6.1.57" evidence="6"/>
<dbReference type="Gene3D" id="3.40.640.10">
    <property type="entry name" value="Type I PLP-dependent aspartate aminotransferase-like (Major domain)"/>
    <property type="match status" value="1"/>
</dbReference>
<dbReference type="InterPro" id="IPR015424">
    <property type="entry name" value="PyrdxlP-dep_Trfase"/>
</dbReference>
<feature type="modified residue" description="N6-(pyridoxal phosphate)lysine" evidence="6">
    <location>
        <position position="233"/>
    </location>
</feature>
<comment type="similarity">
    <text evidence="6">Belongs to the class-II pyridoxal-phosphate-dependent aminotransferase family.</text>
</comment>
<evidence type="ECO:0000313" key="9">
    <source>
        <dbReference type="EMBL" id="SPD87590.1"/>
    </source>
</evidence>
<dbReference type="PANTHER" id="PTHR43643">
    <property type="entry name" value="HISTIDINOL-PHOSPHATE AMINOTRANSFERASE 2"/>
    <property type="match status" value="1"/>
</dbReference>
<evidence type="ECO:0000256" key="3">
    <source>
        <dbReference type="ARBA" id="ARBA00022576"/>
    </source>
</evidence>
<comment type="function">
    <text evidence="6">Aminotransferase that catalyzes the conversion of aromatic amino acids and 2-oxoglutarate into corresponding aromatic oxo acids and L-glutamate.</text>
</comment>
<dbReference type="InterPro" id="IPR001917">
    <property type="entry name" value="Aminotrans_II_pyridoxalP_BS"/>
</dbReference>
<evidence type="ECO:0000256" key="5">
    <source>
        <dbReference type="ARBA" id="ARBA00022898"/>
    </source>
</evidence>
<evidence type="ECO:0000256" key="4">
    <source>
        <dbReference type="ARBA" id="ARBA00022679"/>
    </source>
</evidence>
<dbReference type="GO" id="GO:0000105">
    <property type="term" value="P:L-histidine biosynthetic process"/>
    <property type="evidence" value="ECO:0007669"/>
    <property type="project" value="InterPro"/>
</dbReference>
<evidence type="ECO:0000256" key="2">
    <source>
        <dbReference type="ARBA" id="ARBA00011738"/>
    </source>
</evidence>
<protein>
    <recommendedName>
        <fullName evidence="6">Aromatic amino acid aminotransferase</fullName>
        <shortName evidence="6">ArAT</shortName>
        <ecNumber evidence="6">2.6.1.57</ecNumber>
    </recommendedName>
</protein>
<evidence type="ECO:0000256" key="1">
    <source>
        <dbReference type="ARBA" id="ARBA00001933"/>
    </source>
</evidence>
<comment type="catalytic activity">
    <reaction evidence="6">
        <text>an aromatic L-alpha-amino acid + 2-oxoglutarate = an aromatic oxo-acid + L-glutamate</text>
        <dbReference type="Rhea" id="RHEA:17533"/>
        <dbReference type="ChEBI" id="CHEBI:16810"/>
        <dbReference type="ChEBI" id="CHEBI:29985"/>
        <dbReference type="ChEBI" id="CHEBI:73309"/>
        <dbReference type="ChEBI" id="CHEBI:84824"/>
        <dbReference type="EC" id="2.6.1.57"/>
    </reaction>
</comment>
<dbReference type="CDD" id="cd00609">
    <property type="entry name" value="AAT_like"/>
    <property type="match status" value="1"/>
</dbReference>
<keyword evidence="5 6" id="KW-0663">Pyridoxal phosphate</keyword>
<proteinExistence type="inferred from homology"/>